<name>A0A7J0G7T3_9ERIC</name>
<sequence length="174" mass="19276">MVVEIEAGSLLRGLLLLLLFPLIAVAYIFVSESLAIQILIIVSFAGLPIRDIELASRALLPRFYAAEEYLGGDKVLGTEIELNPKTKKATGFVKKPGVLVGKWKKLAVMKEFGEKSPDIGVREGGVELTLKTRVTKRRTSHLINRPRQKFPKRCGTSVNTPPHAKRGTNWEEKA</sequence>
<comment type="similarity">
    <text evidence="2">Belongs to the GPAT/DAPAT family.</text>
</comment>
<evidence type="ECO:0000256" key="7">
    <source>
        <dbReference type="ARBA" id="ARBA00023315"/>
    </source>
</evidence>
<dbReference type="GO" id="GO:0010143">
    <property type="term" value="P:cutin biosynthetic process"/>
    <property type="evidence" value="ECO:0007669"/>
    <property type="project" value="TreeGrafter"/>
</dbReference>
<feature type="region of interest" description="Disordered" evidence="8">
    <location>
        <begin position="149"/>
        <end position="174"/>
    </location>
</feature>
<dbReference type="GO" id="GO:0016791">
    <property type="term" value="F:phosphatase activity"/>
    <property type="evidence" value="ECO:0007669"/>
    <property type="project" value="TreeGrafter"/>
</dbReference>
<gene>
    <name evidence="11" type="ORF">Acr_18g0010090</name>
</gene>
<keyword evidence="6 9" id="KW-0472">Membrane</keyword>
<comment type="caution">
    <text evidence="11">The sequence shown here is derived from an EMBL/GenBank/DDBJ whole genome shotgun (WGS) entry which is preliminary data.</text>
</comment>
<keyword evidence="4 9" id="KW-0812">Transmembrane</keyword>
<evidence type="ECO:0000256" key="6">
    <source>
        <dbReference type="ARBA" id="ARBA00023136"/>
    </source>
</evidence>
<evidence type="ECO:0000256" key="5">
    <source>
        <dbReference type="ARBA" id="ARBA00022989"/>
    </source>
</evidence>
<evidence type="ECO:0000256" key="1">
    <source>
        <dbReference type="ARBA" id="ARBA00004370"/>
    </source>
</evidence>
<organism evidence="11 12">
    <name type="scientific">Actinidia rufa</name>
    <dbReference type="NCBI Taxonomy" id="165716"/>
    <lineage>
        <taxon>Eukaryota</taxon>
        <taxon>Viridiplantae</taxon>
        <taxon>Streptophyta</taxon>
        <taxon>Embryophyta</taxon>
        <taxon>Tracheophyta</taxon>
        <taxon>Spermatophyta</taxon>
        <taxon>Magnoliopsida</taxon>
        <taxon>eudicotyledons</taxon>
        <taxon>Gunneridae</taxon>
        <taxon>Pentapetalae</taxon>
        <taxon>asterids</taxon>
        <taxon>Ericales</taxon>
        <taxon>Actinidiaceae</taxon>
        <taxon>Actinidia</taxon>
    </lineage>
</organism>
<dbReference type="EMBL" id="BJWL01000018">
    <property type="protein sequence ID" value="GFZ06839.1"/>
    <property type="molecule type" value="Genomic_DNA"/>
</dbReference>
<feature type="transmembrane region" description="Helical" evidence="9">
    <location>
        <begin position="9"/>
        <end position="28"/>
    </location>
</feature>
<evidence type="ECO:0000313" key="11">
    <source>
        <dbReference type="EMBL" id="GFZ06839.1"/>
    </source>
</evidence>
<dbReference type="Proteomes" id="UP000585474">
    <property type="component" value="Unassembled WGS sequence"/>
</dbReference>
<keyword evidence="5 9" id="KW-1133">Transmembrane helix</keyword>
<dbReference type="PANTHER" id="PTHR15486">
    <property type="entry name" value="ANCIENT UBIQUITOUS PROTEIN"/>
    <property type="match status" value="1"/>
</dbReference>
<comment type="subcellular location">
    <subcellularLocation>
        <location evidence="1">Membrane</location>
    </subcellularLocation>
</comment>
<dbReference type="PANTHER" id="PTHR15486:SF70">
    <property type="entry name" value="GLYCEROL-3-PHOSPHATE ACYLTRANSFERASE 8-RELATED"/>
    <property type="match status" value="1"/>
</dbReference>
<evidence type="ECO:0000256" key="2">
    <source>
        <dbReference type="ARBA" id="ARBA00007937"/>
    </source>
</evidence>
<evidence type="ECO:0000256" key="8">
    <source>
        <dbReference type="SAM" id="MobiDB-lite"/>
    </source>
</evidence>
<reference evidence="11 12" key="1">
    <citation type="submission" date="2019-07" db="EMBL/GenBank/DDBJ databases">
        <title>De Novo Assembly of kiwifruit Actinidia rufa.</title>
        <authorList>
            <person name="Sugita-Konishi S."/>
            <person name="Sato K."/>
            <person name="Mori E."/>
            <person name="Abe Y."/>
            <person name="Kisaki G."/>
            <person name="Hamano K."/>
            <person name="Suezawa K."/>
            <person name="Otani M."/>
            <person name="Fukuda T."/>
            <person name="Manabe T."/>
            <person name="Gomi K."/>
            <person name="Tabuchi M."/>
            <person name="Akimitsu K."/>
            <person name="Kataoka I."/>
        </authorList>
    </citation>
    <scope>NUCLEOTIDE SEQUENCE [LARGE SCALE GENOMIC DNA]</scope>
    <source>
        <strain evidence="12">cv. Fuchu</strain>
    </source>
</reference>
<accession>A0A7J0G7T3</accession>
<protein>
    <submittedName>
        <fullName evidence="11">Glycerol-3-phosphate acyltransferase 8</fullName>
    </submittedName>
</protein>
<evidence type="ECO:0000256" key="3">
    <source>
        <dbReference type="ARBA" id="ARBA00022679"/>
    </source>
</evidence>
<dbReference type="GO" id="GO:0090447">
    <property type="term" value="F:glycerol-3-phosphate 2-O-acyltransferase activity"/>
    <property type="evidence" value="ECO:0007669"/>
    <property type="project" value="TreeGrafter"/>
</dbReference>
<dbReference type="InterPro" id="IPR056462">
    <property type="entry name" value="HAD_RAM2/GPAT1-8"/>
</dbReference>
<keyword evidence="7 11" id="KW-0012">Acyltransferase</keyword>
<keyword evidence="3 11" id="KW-0808">Transferase</keyword>
<evidence type="ECO:0000259" key="10">
    <source>
        <dbReference type="Pfam" id="PF23270"/>
    </source>
</evidence>
<keyword evidence="12" id="KW-1185">Reference proteome</keyword>
<proteinExistence type="inferred from homology"/>
<dbReference type="Pfam" id="PF23270">
    <property type="entry name" value="HAD_RAM2_N"/>
    <property type="match status" value="1"/>
</dbReference>
<feature type="domain" description="Glycerol-3-phosphate acyltransferase RAM2/GPAT1-8 HAD-like" evidence="10">
    <location>
        <begin position="1"/>
        <end position="66"/>
    </location>
</feature>
<dbReference type="GO" id="GO:0016020">
    <property type="term" value="C:membrane"/>
    <property type="evidence" value="ECO:0007669"/>
    <property type="project" value="UniProtKB-SubCell"/>
</dbReference>
<evidence type="ECO:0000256" key="9">
    <source>
        <dbReference type="SAM" id="Phobius"/>
    </source>
</evidence>
<evidence type="ECO:0000313" key="12">
    <source>
        <dbReference type="Proteomes" id="UP000585474"/>
    </source>
</evidence>
<evidence type="ECO:0000256" key="4">
    <source>
        <dbReference type="ARBA" id="ARBA00022692"/>
    </source>
</evidence>
<dbReference type="AlphaFoldDB" id="A0A7J0G7T3"/>